<proteinExistence type="predicted"/>
<dbReference type="Pfam" id="PF00583">
    <property type="entry name" value="Acetyltransf_1"/>
    <property type="match status" value="1"/>
</dbReference>
<dbReference type="AlphaFoldDB" id="A0A2T4JYS7"/>
<reference evidence="2 3" key="1">
    <citation type="submission" date="2018-03" db="EMBL/GenBank/DDBJ databases">
        <title>Cereibacter changlensis.</title>
        <authorList>
            <person name="Meyer T.E."/>
            <person name="Miller S."/>
            <person name="Lodha T."/>
            <person name="Gandham S."/>
            <person name="Chintalapati S."/>
            <person name="Chintalapati V.R."/>
        </authorList>
    </citation>
    <scope>NUCLEOTIDE SEQUENCE [LARGE SCALE GENOMIC DNA]</scope>
    <source>
        <strain evidence="2 3">JA139</strain>
    </source>
</reference>
<feature type="domain" description="N-acetyltransferase" evidence="1">
    <location>
        <begin position="4"/>
        <end position="194"/>
    </location>
</feature>
<evidence type="ECO:0000313" key="3">
    <source>
        <dbReference type="Proteomes" id="UP000241010"/>
    </source>
</evidence>
<dbReference type="CDD" id="cd04301">
    <property type="entry name" value="NAT_SF"/>
    <property type="match status" value="1"/>
</dbReference>
<evidence type="ECO:0000313" key="2">
    <source>
        <dbReference type="EMBL" id="PTE23069.1"/>
    </source>
</evidence>
<dbReference type="EMBL" id="PZKG01000010">
    <property type="protein sequence ID" value="PTE23069.1"/>
    <property type="molecule type" value="Genomic_DNA"/>
</dbReference>
<sequence length="194" mass="21407">MTVSLQMGLEPEQREAAARLYWQAFGGKLERVMGPEPLALRFLARVIRDDHVIAALDANGALVGVAGFKTPRGAFAAGGFRDMQAVYGRFGGAWRALLLRLLHGDIDNERFLLDGICVARERRGEGIGSALLVEICREAVRRGYRAVRLDVVDNNWRAQALYRRLGFVAVQSHGIGLLRLVFGFSSAITMVRPV</sequence>
<dbReference type="PANTHER" id="PTHR43617">
    <property type="entry name" value="L-AMINO ACID N-ACETYLTRANSFERASE"/>
    <property type="match status" value="1"/>
</dbReference>
<dbReference type="GO" id="GO:0016747">
    <property type="term" value="F:acyltransferase activity, transferring groups other than amino-acyl groups"/>
    <property type="evidence" value="ECO:0007669"/>
    <property type="project" value="InterPro"/>
</dbReference>
<dbReference type="InterPro" id="IPR050276">
    <property type="entry name" value="MshD_Acetyltransferase"/>
</dbReference>
<dbReference type="Proteomes" id="UP000241010">
    <property type="component" value="Unassembled WGS sequence"/>
</dbReference>
<dbReference type="SUPFAM" id="SSF55729">
    <property type="entry name" value="Acyl-CoA N-acyltransferases (Nat)"/>
    <property type="match status" value="1"/>
</dbReference>
<accession>A0A2T4JYS7</accession>
<name>A0A2T4JYS7_9RHOB</name>
<protein>
    <submittedName>
        <fullName evidence="2">N-acetyltransferase</fullName>
    </submittedName>
</protein>
<gene>
    <name evidence="2" type="ORF">C5F48_03815</name>
</gene>
<dbReference type="PROSITE" id="PS51186">
    <property type="entry name" value="GNAT"/>
    <property type="match status" value="1"/>
</dbReference>
<organism evidence="2 3">
    <name type="scientific">Cereibacter changlensis JA139</name>
    <dbReference type="NCBI Taxonomy" id="1188249"/>
    <lineage>
        <taxon>Bacteria</taxon>
        <taxon>Pseudomonadati</taxon>
        <taxon>Pseudomonadota</taxon>
        <taxon>Alphaproteobacteria</taxon>
        <taxon>Rhodobacterales</taxon>
        <taxon>Paracoccaceae</taxon>
        <taxon>Cereibacter</taxon>
    </lineage>
</organism>
<evidence type="ECO:0000259" key="1">
    <source>
        <dbReference type="PROSITE" id="PS51186"/>
    </source>
</evidence>
<dbReference type="InterPro" id="IPR000182">
    <property type="entry name" value="GNAT_dom"/>
</dbReference>
<keyword evidence="2" id="KW-0808">Transferase</keyword>
<dbReference type="InterPro" id="IPR016181">
    <property type="entry name" value="Acyl_CoA_acyltransferase"/>
</dbReference>
<dbReference type="Gene3D" id="3.40.630.30">
    <property type="match status" value="1"/>
</dbReference>
<keyword evidence="3" id="KW-1185">Reference proteome</keyword>
<comment type="caution">
    <text evidence="2">The sequence shown here is derived from an EMBL/GenBank/DDBJ whole genome shotgun (WGS) entry which is preliminary data.</text>
</comment>
<dbReference type="OrthoDB" id="273614at2"/>